<gene>
    <name evidence="1" type="ORF">K435DRAFT_666982</name>
</gene>
<evidence type="ECO:0000313" key="1">
    <source>
        <dbReference type="EMBL" id="THU95129.1"/>
    </source>
</evidence>
<organism evidence="1 2">
    <name type="scientific">Dendrothele bispora (strain CBS 962.96)</name>
    <dbReference type="NCBI Taxonomy" id="1314807"/>
    <lineage>
        <taxon>Eukaryota</taxon>
        <taxon>Fungi</taxon>
        <taxon>Dikarya</taxon>
        <taxon>Basidiomycota</taxon>
        <taxon>Agaricomycotina</taxon>
        <taxon>Agaricomycetes</taxon>
        <taxon>Agaricomycetidae</taxon>
        <taxon>Agaricales</taxon>
        <taxon>Agaricales incertae sedis</taxon>
        <taxon>Dendrothele</taxon>
    </lineage>
</organism>
<name>A0A4S8LZD6_DENBC</name>
<reference evidence="1 2" key="1">
    <citation type="journal article" date="2019" name="Nat. Ecol. Evol.">
        <title>Megaphylogeny resolves global patterns of mushroom evolution.</title>
        <authorList>
            <person name="Varga T."/>
            <person name="Krizsan K."/>
            <person name="Foldi C."/>
            <person name="Dima B."/>
            <person name="Sanchez-Garcia M."/>
            <person name="Sanchez-Ramirez S."/>
            <person name="Szollosi G.J."/>
            <person name="Szarkandi J.G."/>
            <person name="Papp V."/>
            <person name="Albert L."/>
            <person name="Andreopoulos W."/>
            <person name="Angelini C."/>
            <person name="Antonin V."/>
            <person name="Barry K.W."/>
            <person name="Bougher N.L."/>
            <person name="Buchanan P."/>
            <person name="Buyck B."/>
            <person name="Bense V."/>
            <person name="Catcheside P."/>
            <person name="Chovatia M."/>
            <person name="Cooper J."/>
            <person name="Damon W."/>
            <person name="Desjardin D."/>
            <person name="Finy P."/>
            <person name="Geml J."/>
            <person name="Haridas S."/>
            <person name="Hughes K."/>
            <person name="Justo A."/>
            <person name="Karasinski D."/>
            <person name="Kautmanova I."/>
            <person name="Kiss B."/>
            <person name="Kocsube S."/>
            <person name="Kotiranta H."/>
            <person name="LaButti K.M."/>
            <person name="Lechner B.E."/>
            <person name="Liimatainen K."/>
            <person name="Lipzen A."/>
            <person name="Lukacs Z."/>
            <person name="Mihaltcheva S."/>
            <person name="Morgado L.N."/>
            <person name="Niskanen T."/>
            <person name="Noordeloos M.E."/>
            <person name="Ohm R.A."/>
            <person name="Ortiz-Santana B."/>
            <person name="Ovrebo C."/>
            <person name="Racz N."/>
            <person name="Riley R."/>
            <person name="Savchenko A."/>
            <person name="Shiryaev A."/>
            <person name="Soop K."/>
            <person name="Spirin V."/>
            <person name="Szebenyi C."/>
            <person name="Tomsovsky M."/>
            <person name="Tulloss R.E."/>
            <person name="Uehling J."/>
            <person name="Grigoriev I.V."/>
            <person name="Vagvolgyi C."/>
            <person name="Papp T."/>
            <person name="Martin F.M."/>
            <person name="Miettinen O."/>
            <person name="Hibbett D.S."/>
            <person name="Nagy L.G."/>
        </authorList>
    </citation>
    <scope>NUCLEOTIDE SEQUENCE [LARGE SCALE GENOMIC DNA]</scope>
    <source>
        <strain evidence="1 2">CBS 962.96</strain>
    </source>
</reference>
<accession>A0A4S8LZD6</accession>
<keyword evidence="2" id="KW-1185">Reference proteome</keyword>
<proteinExistence type="predicted"/>
<evidence type="ECO:0000313" key="2">
    <source>
        <dbReference type="Proteomes" id="UP000297245"/>
    </source>
</evidence>
<dbReference type="EMBL" id="ML179207">
    <property type="protein sequence ID" value="THU95129.1"/>
    <property type="molecule type" value="Genomic_DNA"/>
</dbReference>
<sequence length="88" mass="10780">VYRKKSNIFVELGVREHFNLPKLHFLYHYTRAIKLYGTTDNYNTESTERLHIDFAKNAYRASNYKDEYTQMTRWLERREKIMSDRPVT</sequence>
<dbReference type="AlphaFoldDB" id="A0A4S8LZD6"/>
<dbReference type="Proteomes" id="UP000297245">
    <property type="component" value="Unassembled WGS sequence"/>
</dbReference>
<dbReference type="OrthoDB" id="3232941at2759"/>
<feature type="non-terminal residue" evidence="1">
    <location>
        <position position="1"/>
    </location>
</feature>
<protein>
    <submittedName>
        <fullName evidence="1">Uncharacterized protein</fullName>
    </submittedName>
</protein>